<dbReference type="GO" id="GO:0008270">
    <property type="term" value="F:zinc ion binding"/>
    <property type="evidence" value="ECO:0007669"/>
    <property type="project" value="TreeGrafter"/>
</dbReference>
<dbReference type="InterPro" id="IPR047967">
    <property type="entry name" value="PolX_PHP"/>
</dbReference>
<dbReference type="InterPro" id="IPR027421">
    <property type="entry name" value="DNA_pol_lamdba_lyase_dom_sf"/>
</dbReference>
<dbReference type="InterPro" id="IPR043519">
    <property type="entry name" value="NT_sf"/>
</dbReference>
<sequence length="571" mass="63805">MLRGVAAAYTLKKATIFQIRAYENAADAIEHSTSEVKDLWDDNQLDQLSGIGPGLRGYLDELFKTGKVKHWEETKKGIPEAVFEFLDIPGVGPKTALELSKFGVKSIKDLEDKLKSGELIRKGFSEKVAIRIGSALRRQVVGIKDGRMLLPYAFVQAEKVLEYLKKSPDVVQADALGSLRRMVATVGDLDFAVATKNPEGIVRHIVSMPGVAQVVDKGDTKATVRLGSGVQLDFLLTHPDGYGALLQHFTGSKQHNIHLRTIAQKKGFSVSEYGVKKVKGEEIIKGEREEELYEMLGMETPVPEIRENTGEIEAALEHKLPKLIELKDIKGDLHIHSSFPIEPSHDLGLDSPEDMIAEAKKMGYSYLGLSEHQPSVANHTPEQMVELIKRKAKLVEHINSSDRNTRVINLLEIDIMPDGSISVPDEALKLLDFAIAGVHSVHRMDKDKMTVRILKALANPYVKVLTHPTGRLLNERESFEADWPRIFEFAAKNNKALEINSFPNRLDLSDSLVREAKRYGVKFVINTDSHEASQMENMRFGVAVARRGWATKEDSVNAWDFKKFAKWFGIV</sequence>
<dbReference type="Pfam" id="PF14520">
    <property type="entry name" value="HHH_5"/>
    <property type="match status" value="1"/>
</dbReference>
<name>A0A1F5K0V6_9BACT</name>
<dbReference type="Gene3D" id="3.30.210.10">
    <property type="entry name" value="DNA polymerase, thumb domain"/>
    <property type="match status" value="1"/>
</dbReference>
<dbReference type="SUPFAM" id="SSF47802">
    <property type="entry name" value="DNA polymerase beta, N-terminal domain-like"/>
    <property type="match status" value="1"/>
</dbReference>
<evidence type="ECO:0000259" key="3">
    <source>
        <dbReference type="SMART" id="SM00483"/>
    </source>
</evidence>
<dbReference type="GO" id="GO:0042578">
    <property type="term" value="F:phosphoric ester hydrolase activity"/>
    <property type="evidence" value="ECO:0007669"/>
    <property type="project" value="TreeGrafter"/>
</dbReference>
<keyword evidence="1" id="KW-0808">Transferase</keyword>
<evidence type="ECO:0000313" key="5">
    <source>
        <dbReference type="Proteomes" id="UP000176405"/>
    </source>
</evidence>
<dbReference type="CDD" id="cd00141">
    <property type="entry name" value="NT_POLXc"/>
    <property type="match status" value="1"/>
</dbReference>
<dbReference type="CDD" id="cd07436">
    <property type="entry name" value="PHP_PolX"/>
    <property type="match status" value="1"/>
</dbReference>
<dbReference type="SUPFAM" id="SSF89550">
    <property type="entry name" value="PHP domain-like"/>
    <property type="match status" value="1"/>
</dbReference>
<dbReference type="GO" id="GO:0005829">
    <property type="term" value="C:cytosol"/>
    <property type="evidence" value="ECO:0007669"/>
    <property type="project" value="TreeGrafter"/>
</dbReference>
<dbReference type="Gene3D" id="1.10.150.20">
    <property type="entry name" value="5' to 3' exonuclease, C-terminal subdomain"/>
    <property type="match status" value="1"/>
</dbReference>
<dbReference type="Gene3D" id="3.30.460.10">
    <property type="entry name" value="Beta Polymerase, domain 2"/>
    <property type="match status" value="1"/>
</dbReference>
<comment type="caution">
    <text evidence="4">The sequence shown here is derived from an EMBL/GenBank/DDBJ whole genome shotgun (WGS) entry which is preliminary data.</text>
</comment>
<dbReference type="EMBL" id="MFDH01000037">
    <property type="protein sequence ID" value="OGE34321.1"/>
    <property type="molecule type" value="Genomic_DNA"/>
</dbReference>
<evidence type="ECO:0000256" key="2">
    <source>
        <dbReference type="ARBA" id="ARBA00022695"/>
    </source>
</evidence>
<organism evidence="4 5">
    <name type="scientific">Candidatus Daviesbacteria bacterium RIFCSPHIGHO2_12_FULL_43_11</name>
    <dbReference type="NCBI Taxonomy" id="1797780"/>
    <lineage>
        <taxon>Bacteria</taxon>
        <taxon>Candidatus Daviesiibacteriota</taxon>
    </lineage>
</organism>
<dbReference type="SMART" id="SM00483">
    <property type="entry name" value="POLXc"/>
    <property type="match status" value="1"/>
</dbReference>
<protein>
    <recommendedName>
        <fullName evidence="3">DNA-directed DNA polymerase X domain-containing protein</fullName>
    </recommendedName>
</protein>
<dbReference type="InterPro" id="IPR016195">
    <property type="entry name" value="Pol/histidinol_Pase-like"/>
</dbReference>
<dbReference type="GO" id="GO:0003677">
    <property type="term" value="F:DNA binding"/>
    <property type="evidence" value="ECO:0007669"/>
    <property type="project" value="InterPro"/>
</dbReference>
<reference evidence="4 5" key="1">
    <citation type="journal article" date="2016" name="Nat. Commun.">
        <title>Thousands of microbial genomes shed light on interconnected biogeochemical processes in an aquifer system.</title>
        <authorList>
            <person name="Anantharaman K."/>
            <person name="Brown C.T."/>
            <person name="Hug L.A."/>
            <person name="Sharon I."/>
            <person name="Castelle C.J."/>
            <person name="Probst A.J."/>
            <person name="Thomas B.C."/>
            <person name="Singh A."/>
            <person name="Wilkins M.J."/>
            <person name="Karaoz U."/>
            <person name="Brodie E.L."/>
            <person name="Williams K.H."/>
            <person name="Hubbard S.S."/>
            <person name="Banfield J.F."/>
        </authorList>
    </citation>
    <scope>NUCLEOTIDE SEQUENCE [LARGE SCALE GENOMIC DNA]</scope>
</reference>
<dbReference type="Pfam" id="PF14716">
    <property type="entry name" value="HHH_8"/>
    <property type="match status" value="1"/>
</dbReference>
<dbReference type="PIRSF" id="PIRSF005047">
    <property type="entry name" value="UCP005047_YshC"/>
    <property type="match status" value="1"/>
</dbReference>
<dbReference type="InterPro" id="IPR002054">
    <property type="entry name" value="DNA-dir_DNA_pol_X"/>
</dbReference>
<dbReference type="PANTHER" id="PTHR36928">
    <property type="entry name" value="PHOSPHATASE YCDX-RELATED"/>
    <property type="match status" value="1"/>
</dbReference>
<evidence type="ECO:0000256" key="1">
    <source>
        <dbReference type="ARBA" id="ARBA00022679"/>
    </source>
</evidence>
<keyword evidence="2" id="KW-0548">Nucleotidyltransferase</keyword>
<dbReference type="Proteomes" id="UP000176405">
    <property type="component" value="Unassembled WGS sequence"/>
</dbReference>
<dbReference type="SUPFAM" id="SSF158702">
    <property type="entry name" value="Sec63 N-terminal domain-like"/>
    <property type="match status" value="1"/>
</dbReference>
<dbReference type="InterPro" id="IPR029398">
    <property type="entry name" value="PolB_thumb"/>
</dbReference>
<dbReference type="GO" id="GO:0003887">
    <property type="term" value="F:DNA-directed DNA polymerase activity"/>
    <property type="evidence" value="ECO:0007669"/>
    <property type="project" value="InterPro"/>
</dbReference>
<gene>
    <name evidence="4" type="ORF">A3E45_04650</name>
</gene>
<dbReference type="InterPro" id="IPR022311">
    <property type="entry name" value="PolX-like"/>
</dbReference>
<dbReference type="Pfam" id="PF14791">
    <property type="entry name" value="DNA_pol_B_thumb"/>
    <property type="match status" value="1"/>
</dbReference>
<feature type="domain" description="DNA-directed DNA polymerase X" evidence="3">
    <location>
        <begin position="1"/>
        <end position="307"/>
    </location>
</feature>
<dbReference type="AlphaFoldDB" id="A0A1F5K0V6"/>
<dbReference type="PANTHER" id="PTHR36928:SF1">
    <property type="entry name" value="PHOSPHATASE YCDX-RELATED"/>
    <property type="match status" value="1"/>
</dbReference>
<dbReference type="Gene3D" id="1.10.150.110">
    <property type="entry name" value="DNA polymerase beta, N-terminal domain-like"/>
    <property type="match status" value="1"/>
</dbReference>
<dbReference type="SUPFAM" id="SSF81301">
    <property type="entry name" value="Nucleotidyltransferase"/>
    <property type="match status" value="1"/>
</dbReference>
<dbReference type="STRING" id="1797780.A3E45_04650"/>
<dbReference type="InterPro" id="IPR050243">
    <property type="entry name" value="PHP_phosphatase"/>
</dbReference>
<proteinExistence type="predicted"/>
<evidence type="ECO:0000313" key="4">
    <source>
        <dbReference type="EMBL" id="OGE34321.1"/>
    </source>
</evidence>
<accession>A0A1F5K0V6</accession>
<dbReference type="Gene3D" id="3.20.20.140">
    <property type="entry name" value="Metal-dependent hydrolases"/>
    <property type="match status" value="1"/>
</dbReference>
<dbReference type="InterPro" id="IPR037160">
    <property type="entry name" value="DNA_Pol_thumb_sf"/>
</dbReference>
<dbReference type="InterPro" id="IPR010996">
    <property type="entry name" value="HHH_MUS81"/>
</dbReference>